<evidence type="ECO:0000313" key="1">
    <source>
        <dbReference type="EMBL" id="RHF69694.1"/>
    </source>
</evidence>
<organism evidence="1 2">
    <name type="scientific">Fusobacterium mortiferum</name>
    <dbReference type="NCBI Taxonomy" id="850"/>
    <lineage>
        <taxon>Bacteria</taxon>
        <taxon>Fusobacteriati</taxon>
        <taxon>Fusobacteriota</taxon>
        <taxon>Fusobacteriia</taxon>
        <taxon>Fusobacteriales</taxon>
        <taxon>Fusobacteriaceae</taxon>
        <taxon>Fusobacterium</taxon>
    </lineage>
</organism>
<gene>
    <name evidence="1" type="ORF">DW663_12455</name>
</gene>
<dbReference type="RefSeq" id="WP_118234758.1">
    <property type="nucleotide sequence ID" value="NZ_QRHL01000044.1"/>
</dbReference>
<dbReference type="AlphaFoldDB" id="A0A414PM92"/>
<accession>A0A414PM92</accession>
<dbReference type="EMBL" id="QRHL01000044">
    <property type="protein sequence ID" value="RHF69694.1"/>
    <property type="molecule type" value="Genomic_DNA"/>
</dbReference>
<evidence type="ECO:0000313" key="2">
    <source>
        <dbReference type="Proteomes" id="UP000284676"/>
    </source>
</evidence>
<dbReference type="Gene3D" id="3.10.450.150">
    <property type="entry name" value="enterococcus faecalis protein"/>
    <property type="match status" value="1"/>
</dbReference>
<dbReference type="Proteomes" id="UP000284676">
    <property type="component" value="Unassembled WGS sequence"/>
</dbReference>
<protein>
    <submittedName>
        <fullName evidence="1">Uncharacterized protein</fullName>
    </submittedName>
</protein>
<reference evidence="1 2" key="1">
    <citation type="submission" date="2018-08" db="EMBL/GenBank/DDBJ databases">
        <title>A genome reference for cultivated species of the human gut microbiota.</title>
        <authorList>
            <person name="Zou Y."/>
            <person name="Xue W."/>
            <person name="Luo G."/>
        </authorList>
    </citation>
    <scope>NUCLEOTIDE SEQUENCE [LARGE SCALE GENOMIC DNA]</scope>
    <source>
        <strain evidence="1 2">AM25-1</strain>
    </source>
</reference>
<sequence>MRTIFMTPLIRHDLDVRALLMIVSAIRLKEEKEENQGLDPFQIFEFKGKKMINRQEEPQDKIEFDLSYEVKDCKVWAILGLDETFGEYWTIMFPSEY</sequence>
<name>A0A414PM92_FUSMR</name>
<comment type="caution">
    <text evidence="1">The sequence shown here is derived from an EMBL/GenBank/DDBJ whole genome shotgun (WGS) entry which is preliminary data.</text>
</comment>
<proteinExistence type="predicted"/>